<keyword evidence="2" id="KW-0489">Methyltransferase</keyword>
<dbReference type="GO" id="GO:0032259">
    <property type="term" value="P:methylation"/>
    <property type="evidence" value="ECO:0007669"/>
    <property type="project" value="UniProtKB-KW"/>
</dbReference>
<dbReference type="Proteomes" id="UP000266113">
    <property type="component" value="Unassembled WGS sequence"/>
</dbReference>
<keyword evidence="2" id="KW-0808">Transferase</keyword>
<dbReference type="AlphaFoldDB" id="A0A398DVW1"/>
<dbReference type="EMBL" id="QXIY01000040">
    <property type="protein sequence ID" value="RIE16037.1"/>
    <property type="molecule type" value="Genomic_DNA"/>
</dbReference>
<dbReference type="GO" id="GO:0008168">
    <property type="term" value="F:methyltransferase activity"/>
    <property type="evidence" value="ECO:0007669"/>
    <property type="project" value="UniProtKB-KW"/>
</dbReference>
<evidence type="ECO:0000313" key="2">
    <source>
        <dbReference type="EMBL" id="RIE16037.1"/>
    </source>
</evidence>
<dbReference type="SUPFAM" id="SSF53335">
    <property type="entry name" value="S-adenosyl-L-methionine-dependent methyltransferases"/>
    <property type="match status" value="1"/>
</dbReference>
<dbReference type="NCBIfam" id="TIGR01444">
    <property type="entry name" value="fkbM_fam"/>
    <property type="match status" value="1"/>
</dbReference>
<protein>
    <submittedName>
        <fullName evidence="2">FkbM family methyltransferase</fullName>
    </submittedName>
</protein>
<evidence type="ECO:0000259" key="1">
    <source>
        <dbReference type="Pfam" id="PF05050"/>
    </source>
</evidence>
<dbReference type="Pfam" id="PF05050">
    <property type="entry name" value="Methyltransf_21"/>
    <property type="match status" value="1"/>
</dbReference>
<sequence length="230" mass="26906">MNIRKQIGYLLQKSSKALNQGASLIYQSPQQKRVIPWFADNGDRTLRLDYELDDNSLVFDLGGYMGQWTSDIYSMYRPKIHVFEPVAEFAEGIRRRFSKNADIHVHQFGLAGCSQVAKIGLDGDGSSILRPGRRVEEIELVRGSDFLEQNSIHKIDLMKINIEGAEYDLLEHLIQFEIVLRIKNIQIQFHDFVPEAERRMRGIQADLARTHELTYQYRFVWENWKLKEQF</sequence>
<dbReference type="RefSeq" id="WP_119086438.1">
    <property type="nucleotide sequence ID" value="NZ_QXIY01000040.1"/>
</dbReference>
<evidence type="ECO:0000313" key="3">
    <source>
        <dbReference type="Proteomes" id="UP000266113"/>
    </source>
</evidence>
<dbReference type="InterPro" id="IPR029063">
    <property type="entry name" value="SAM-dependent_MTases_sf"/>
</dbReference>
<dbReference type="Gene3D" id="3.40.50.150">
    <property type="entry name" value="Vaccinia Virus protein VP39"/>
    <property type="match status" value="1"/>
</dbReference>
<gene>
    <name evidence="2" type="ORF">SMC1_08985</name>
</gene>
<name>A0A398DVW1_9BACT</name>
<dbReference type="InterPro" id="IPR006342">
    <property type="entry name" value="FkbM_mtfrase"/>
</dbReference>
<organism evidence="2 3">
    <name type="scientific">Candidatus Cryosericum septentrionale</name>
    <dbReference type="NCBI Taxonomy" id="2290913"/>
    <lineage>
        <taxon>Bacteria</taxon>
        <taxon>Pseudomonadati</taxon>
        <taxon>Caldisericota/Cryosericota group</taxon>
        <taxon>Candidatus Cryosericota</taxon>
        <taxon>Candidatus Cryosericia</taxon>
        <taxon>Candidatus Cryosericales</taxon>
        <taxon>Candidatus Cryosericaceae</taxon>
        <taxon>Candidatus Cryosericum</taxon>
    </lineage>
</organism>
<keyword evidence="3" id="KW-1185">Reference proteome</keyword>
<comment type="caution">
    <text evidence="2">The sequence shown here is derived from an EMBL/GenBank/DDBJ whole genome shotgun (WGS) entry which is preliminary data.</text>
</comment>
<accession>A0A398DVW1</accession>
<reference evidence="2 3" key="1">
    <citation type="submission" date="2018-09" db="EMBL/GenBank/DDBJ databases">
        <title>Discovery and Ecogenomic Context for Candidatus Cryosericales, a Global Caldiserica Order Active in Thawing Permafrost.</title>
        <authorList>
            <person name="Martinez M.A."/>
            <person name="Woodcroft B.J."/>
            <person name="Ignacio Espinoza J.C."/>
            <person name="Zayed A."/>
            <person name="Singleton C.M."/>
            <person name="Boyd J."/>
            <person name="Li Y.-F."/>
            <person name="Purvine S."/>
            <person name="Maughan H."/>
            <person name="Hodgkins S.B."/>
            <person name="Anderson D."/>
            <person name="Sederholm M."/>
            <person name="Temperton B."/>
            <person name="Saleska S.R."/>
            <person name="Tyson G.W."/>
            <person name="Rich V.I."/>
        </authorList>
    </citation>
    <scope>NUCLEOTIDE SEQUENCE [LARGE SCALE GENOMIC DNA]</scope>
    <source>
        <strain evidence="2 3">SMC1</strain>
    </source>
</reference>
<dbReference type="OrthoDB" id="5329963at2"/>
<proteinExistence type="predicted"/>
<feature type="domain" description="Methyltransferase FkbM" evidence="1">
    <location>
        <begin position="60"/>
        <end position="194"/>
    </location>
</feature>